<dbReference type="RefSeq" id="WP_188785154.1">
    <property type="nucleotide sequence ID" value="NZ_BMNI01000014.1"/>
</dbReference>
<keyword evidence="3" id="KW-0456">Lyase</keyword>
<evidence type="ECO:0000313" key="3">
    <source>
        <dbReference type="EMBL" id="GGO93756.1"/>
    </source>
</evidence>
<keyword evidence="4" id="KW-1185">Reference proteome</keyword>
<dbReference type="InterPro" id="IPR037523">
    <property type="entry name" value="VOC_core"/>
</dbReference>
<dbReference type="Proteomes" id="UP000655410">
    <property type="component" value="Unassembled WGS sequence"/>
</dbReference>
<proteinExistence type="predicted"/>
<comment type="caution">
    <text evidence="3">The sequence shown here is derived from an EMBL/GenBank/DDBJ whole genome shotgun (WGS) entry which is preliminary data.</text>
</comment>
<dbReference type="Gene3D" id="3.10.180.10">
    <property type="entry name" value="2,3-Dihydroxybiphenyl 1,2-Dioxygenase, domain 1"/>
    <property type="match status" value="1"/>
</dbReference>
<dbReference type="PROSITE" id="PS00934">
    <property type="entry name" value="GLYOXALASE_I_1"/>
    <property type="match status" value="1"/>
</dbReference>
<feature type="domain" description="VOC" evidence="2">
    <location>
        <begin position="2"/>
        <end position="133"/>
    </location>
</feature>
<dbReference type="SUPFAM" id="SSF54593">
    <property type="entry name" value="Glyoxalase/Bleomycin resistance protein/Dihydroxybiphenyl dioxygenase"/>
    <property type="match status" value="1"/>
</dbReference>
<dbReference type="InterPro" id="IPR029068">
    <property type="entry name" value="Glyas_Bleomycin-R_OHBP_Dase"/>
</dbReference>
<dbReference type="InterPro" id="IPR004360">
    <property type="entry name" value="Glyas_Fos-R_dOase_dom"/>
</dbReference>
<dbReference type="PROSITE" id="PS51819">
    <property type="entry name" value="VOC"/>
    <property type="match status" value="1"/>
</dbReference>
<dbReference type="PANTHER" id="PTHR43048">
    <property type="entry name" value="METHYLMALONYL-COA EPIMERASE"/>
    <property type="match status" value="1"/>
</dbReference>
<organism evidence="3 4">
    <name type="scientific">Nocardioides phosphati</name>
    <dbReference type="NCBI Taxonomy" id="1867775"/>
    <lineage>
        <taxon>Bacteria</taxon>
        <taxon>Bacillati</taxon>
        <taxon>Actinomycetota</taxon>
        <taxon>Actinomycetes</taxon>
        <taxon>Propionibacteriales</taxon>
        <taxon>Nocardioidaceae</taxon>
        <taxon>Nocardioides</taxon>
    </lineage>
</organism>
<dbReference type="InterPro" id="IPR018146">
    <property type="entry name" value="Glyoxalase_1_CS"/>
</dbReference>
<dbReference type="PANTHER" id="PTHR43048:SF4">
    <property type="entry name" value="RING-CLEAVING DIOXYGENASE-RELATED"/>
    <property type="match status" value="1"/>
</dbReference>
<keyword evidence="1" id="KW-0479">Metal-binding</keyword>
<evidence type="ECO:0000256" key="1">
    <source>
        <dbReference type="ARBA" id="ARBA00022723"/>
    </source>
</evidence>
<name>A0ABQ2NDE9_9ACTN</name>
<protein>
    <submittedName>
        <fullName evidence="3">Lyase</fullName>
    </submittedName>
</protein>
<dbReference type="Pfam" id="PF00903">
    <property type="entry name" value="Glyoxalase"/>
    <property type="match status" value="1"/>
</dbReference>
<dbReference type="EMBL" id="BMNI01000014">
    <property type="protein sequence ID" value="GGO93756.1"/>
    <property type="molecule type" value="Genomic_DNA"/>
</dbReference>
<dbReference type="GO" id="GO:0016829">
    <property type="term" value="F:lyase activity"/>
    <property type="evidence" value="ECO:0007669"/>
    <property type="project" value="UniProtKB-KW"/>
</dbReference>
<evidence type="ECO:0000259" key="2">
    <source>
        <dbReference type="PROSITE" id="PS51819"/>
    </source>
</evidence>
<reference evidence="4" key="1">
    <citation type="journal article" date="2019" name="Int. J. Syst. Evol. Microbiol.">
        <title>The Global Catalogue of Microorganisms (GCM) 10K type strain sequencing project: providing services to taxonomists for standard genome sequencing and annotation.</title>
        <authorList>
            <consortium name="The Broad Institute Genomics Platform"/>
            <consortium name="The Broad Institute Genome Sequencing Center for Infectious Disease"/>
            <person name="Wu L."/>
            <person name="Ma J."/>
        </authorList>
    </citation>
    <scope>NUCLEOTIDE SEQUENCE [LARGE SCALE GENOMIC DNA]</scope>
    <source>
        <strain evidence="4">CGMCC 4.7371</strain>
    </source>
</reference>
<gene>
    <name evidence="3" type="ORF">GCM10011584_33190</name>
</gene>
<evidence type="ECO:0000313" key="4">
    <source>
        <dbReference type="Proteomes" id="UP000655410"/>
    </source>
</evidence>
<dbReference type="InterPro" id="IPR051785">
    <property type="entry name" value="MMCE/EMCE_epimerase"/>
</dbReference>
<sequence length="135" mass="14489">MKLSHTFITVDDHDKALAFYRDLLGFTVTKDVSMGDFRWVSIAAPGTPDVEVVLETVGGSPDTTPADREALSALLAKGLLRAIIVAVDDVDAVFAKLEAAGADVIQEPFDQPYGVRDCAFRDPAGNMVRINQPLG</sequence>
<accession>A0ABQ2NDE9</accession>